<keyword evidence="1" id="KW-1133">Transmembrane helix</keyword>
<name>V9E6Y4_PHYNI</name>
<accession>V9E6Y4</accession>
<protein>
    <recommendedName>
        <fullName evidence="4">Transmembrane protein</fullName>
    </recommendedName>
</protein>
<keyword evidence="3" id="KW-1185">Reference proteome</keyword>
<keyword evidence="1" id="KW-0472">Membrane</keyword>
<dbReference type="OrthoDB" id="121477at2759"/>
<keyword evidence="1" id="KW-0812">Transmembrane</keyword>
<gene>
    <name evidence="2" type="ORF">F443_18816</name>
</gene>
<dbReference type="AlphaFoldDB" id="V9E6Y4"/>
<dbReference type="eggNOG" id="ENOG502QZQR">
    <property type="taxonomic scope" value="Eukaryota"/>
</dbReference>
<evidence type="ECO:0008006" key="4">
    <source>
        <dbReference type="Google" id="ProtNLM"/>
    </source>
</evidence>
<dbReference type="Proteomes" id="UP000018721">
    <property type="component" value="Unassembled WGS sequence"/>
</dbReference>
<dbReference type="HOGENOM" id="CLU_152256_0_0_1"/>
<organism evidence="2 3">
    <name type="scientific">Phytophthora nicotianae P1569</name>
    <dbReference type="NCBI Taxonomy" id="1317065"/>
    <lineage>
        <taxon>Eukaryota</taxon>
        <taxon>Sar</taxon>
        <taxon>Stramenopiles</taxon>
        <taxon>Oomycota</taxon>
        <taxon>Peronosporomycetes</taxon>
        <taxon>Peronosporales</taxon>
        <taxon>Peronosporaceae</taxon>
        <taxon>Phytophthora</taxon>
    </lineage>
</organism>
<evidence type="ECO:0000313" key="3">
    <source>
        <dbReference type="Proteomes" id="UP000018721"/>
    </source>
</evidence>
<feature type="transmembrane region" description="Helical" evidence="1">
    <location>
        <begin position="95"/>
        <end position="116"/>
    </location>
</feature>
<feature type="transmembrane region" description="Helical" evidence="1">
    <location>
        <begin position="66"/>
        <end position="89"/>
    </location>
</feature>
<dbReference type="EMBL" id="ANIZ01003291">
    <property type="protein sequence ID" value="ETI34751.1"/>
    <property type="molecule type" value="Genomic_DNA"/>
</dbReference>
<evidence type="ECO:0000313" key="2">
    <source>
        <dbReference type="EMBL" id="ETI34751.1"/>
    </source>
</evidence>
<sequence>MPSTDRSDHTKRKKPRYHLPRLRLRSKKAQLQLEDFDDVCYKMEIVRLGDDSNGSADDQVALLESIFLALFTLFLLGGCVAVGFATHLIEYSREALSWLLPMLLVPTAWVIALIVWERRAISMQRKIATQ</sequence>
<reference evidence="2 3" key="1">
    <citation type="submission" date="2013-11" db="EMBL/GenBank/DDBJ databases">
        <title>The Genome Sequence of Phytophthora parasitica P1569.</title>
        <authorList>
            <consortium name="The Broad Institute Genomics Platform"/>
            <person name="Russ C."/>
            <person name="Tyler B."/>
            <person name="Panabieres F."/>
            <person name="Shan W."/>
            <person name="Tripathy S."/>
            <person name="Grunwald N."/>
            <person name="Machado M."/>
            <person name="Johnson C.S."/>
            <person name="Arredondo F."/>
            <person name="Hong C."/>
            <person name="Coffey M."/>
            <person name="Young S.K."/>
            <person name="Zeng Q."/>
            <person name="Gargeya S."/>
            <person name="Fitzgerald M."/>
            <person name="Abouelleil A."/>
            <person name="Alvarado L."/>
            <person name="Chapman S.B."/>
            <person name="Gainer-Dewar J."/>
            <person name="Goldberg J."/>
            <person name="Griggs A."/>
            <person name="Gujja S."/>
            <person name="Hansen M."/>
            <person name="Howarth C."/>
            <person name="Imamovic A."/>
            <person name="Ireland A."/>
            <person name="Larimer J."/>
            <person name="McCowan C."/>
            <person name="Murphy C."/>
            <person name="Pearson M."/>
            <person name="Poon T.W."/>
            <person name="Priest M."/>
            <person name="Roberts A."/>
            <person name="Saif S."/>
            <person name="Shea T."/>
            <person name="Sykes S."/>
            <person name="Wortman J."/>
            <person name="Nusbaum C."/>
            <person name="Birren B."/>
        </authorList>
    </citation>
    <scope>NUCLEOTIDE SEQUENCE [LARGE SCALE GENOMIC DNA]</scope>
    <source>
        <strain evidence="2 3">P1569</strain>
    </source>
</reference>
<proteinExistence type="predicted"/>
<comment type="caution">
    <text evidence="2">The sequence shown here is derived from an EMBL/GenBank/DDBJ whole genome shotgun (WGS) entry which is preliminary data.</text>
</comment>
<evidence type="ECO:0000256" key="1">
    <source>
        <dbReference type="SAM" id="Phobius"/>
    </source>
</evidence>